<reference evidence="4 5" key="1">
    <citation type="submission" date="2015-08" db="EMBL/GenBank/DDBJ databases">
        <title>Ancestral chromatin configuration constrains chromatin evolution on differentiating sex chromosomes in Drosophila.</title>
        <authorList>
            <person name="Zhou Q."/>
            <person name="Bachtrog D."/>
        </authorList>
    </citation>
    <scope>NUCLEOTIDE SEQUENCE [LARGE SCALE GENOMIC DNA]</scope>
    <source>
        <tissue evidence="4">Whole larvae</tissue>
    </source>
</reference>
<dbReference type="SUPFAM" id="SSF52540">
    <property type="entry name" value="P-loop containing nucleoside triphosphate hydrolases"/>
    <property type="match status" value="3"/>
</dbReference>
<feature type="domain" description="Sulfotransferase" evidence="3">
    <location>
        <begin position="61"/>
        <end position="278"/>
    </location>
</feature>
<dbReference type="GO" id="GO:0008146">
    <property type="term" value="F:sulfotransferase activity"/>
    <property type="evidence" value="ECO:0007669"/>
    <property type="project" value="InterPro"/>
</dbReference>
<dbReference type="EMBL" id="CP012525">
    <property type="protein sequence ID" value="ALC44743.1"/>
    <property type="molecule type" value="Genomic_DNA"/>
</dbReference>
<evidence type="ECO:0000256" key="2">
    <source>
        <dbReference type="ARBA" id="ARBA00022679"/>
    </source>
</evidence>
<dbReference type="AlphaFoldDB" id="A0A0M3QWT4"/>
<dbReference type="Proteomes" id="UP000494163">
    <property type="component" value="Chromosome 3L"/>
</dbReference>
<protein>
    <submittedName>
        <fullName evidence="4">St1</fullName>
    </submittedName>
</protein>
<feature type="domain" description="Sulfotransferase" evidence="3">
    <location>
        <begin position="634"/>
        <end position="886"/>
    </location>
</feature>
<evidence type="ECO:0000313" key="5">
    <source>
        <dbReference type="Proteomes" id="UP000494163"/>
    </source>
</evidence>
<organism evidence="4 5">
    <name type="scientific">Drosophila busckii</name>
    <name type="common">Fruit fly</name>
    <dbReference type="NCBI Taxonomy" id="30019"/>
    <lineage>
        <taxon>Eukaryota</taxon>
        <taxon>Metazoa</taxon>
        <taxon>Ecdysozoa</taxon>
        <taxon>Arthropoda</taxon>
        <taxon>Hexapoda</taxon>
        <taxon>Insecta</taxon>
        <taxon>Pterygota</taxon>
        <taxon>Neoptera</taxon>
        <taxon>Endopterygota</taxon>
        <taxon>Diptera</taxon>
        <taxon>Brachycera</taxon>
        <taxon>Muscomorpha</taxon>
        <taxon>Ephydroidea</taxon>
        <taxon>Drosophilidae</taxon>
        <taxon>Drosophila</taxon>
    </lineage>
</organism>
<dbReference type="STRING" id="30019.A0A0M3QWT4"/>
<proteinExistence type="inferred from homology"/>
<dbReference type="OMA" id="FCILPEQ"/>
<dbReference type="Gene3D" id="3.40.50.300">
    <property type="entry name" value="P-loop containing nucleotide triphosphate hydrolases"/>
    <property type="match status" value="3"/>
</dbReference>
<dbReference type="PANTHER" id="PTHR11783">
    <property type="entry name" value="SULFOTRANSFERASE SULT"/>
    <property type="match status" value="1"/>
</dbReference>
<dbReference type="OrthoDB" id="205623at2759"/>
<gene>
    <name evidence="4" type="ORF">Dbus_chr3Lg1909</name>
</gene>
<dbReference type="SMR" id="A0A0M3QWT4"/>
<evidence type="ECO:0000256" key="1">
    <source>
        <dbReference type="ARBA" id="ARBA00005771"/>
    </source>
</evidence>
<sequence length="898" mass="105902">MFACESLETSSTLPLIRMRCSGDSVNDWLPLQQDWSSRICMLPERYGGSFANRIDALETRDDDVFVITFMKSGTTWMQELAWLLLNQLDFSSAKSSFLQERSVFLEASSIFDNLPMDTIDACKRMTSPRLIKSHLPAQLLPRQVWQQKRKIIYVARNPKDVVVSNFHFLTGLGLYADDFNTFVKEFINNKTFYTSYWTHIVDFWRMRNEPNIFFVTYEQMKRDLKNVIEQLSAFLGVNSLDAQQMEQLLNHLKFDNMKQSKYINGTASLKKLRKTSENFDEEVKSSDNVHMIRLRKEVVDSINNGLIQQQDWQIRWCTMPKHYLDASPERVDEFTTRDDDVFVVTFPKSGTTWMQELAWLLLNQLDFERAKSSYAMERSIFLEHSLLHPTLAMDTIKACDEQASPRLIKSHLPAPLLPSEIWQHKRKTIYVARNPKDVVVSSYHFWRGIGVWTGLDFDKFVEDFMFNKISYASYWAHIIDFWKMRNEANIFFVTYEQMKCDLKSVIERLQKFLEVQSLNEDSMEKLLNHLSFQNMKESKYTNLTGFLKTIDNTTDDFEFMRRGIVGAYNDELSEAQKQKLDDWTAEFLLEYNLKETIGDNGLVQQQDWQKRWVSMPKVYLDSSPERIDKFSTRDDDVFVVTFPKCGTTWMQELAWLLLNQLDFERAKSSYAMERSIYLEYSLVLPTLTMDTIKACDEQASPRLIKSHLPAPLLPSEIWQHKRKTIYVARNPKDVVVSYYHFLRGIGVWTGLDFDSFVDDFMFNKISYASYWAHIIDFWRMRNEANIFFVTYEQMKCDLKSVIERLQNFLELKSLNDESMEKLLNHLSFQNMKDSKYTNLTGLLKTTEKTRDDFEFMRRGVVGSYKDELTEAQRQKLDDWTAEFLQEYDLKESDIFGLI</sequence>
<comment type="similarity">
    <text evidence="1">Belongs to the sulfotransferase 1 family.</text>
</comment>
<evidence type="ECO:0000313" key="4">
    <source>
        <dbReference type="EMBL" id="ALC44743.1"/>
    </source>
</evidence>
<feature type="domain" description="Sulfotransferase" evidence="3">
    <location>
        <begin position="338"/>
        <end position="586"/>
    </location>
</feature>
<keyword evidence="5" id="KW-1185">Reference proteome</keyword>
<accession>A0A0M3QWT4</accession>
<dbReference type="Pfam" id="PF00685">
    <property type="entry name" value="Sulfotransfer_1"/>
    <property type="match status" value="3"/>
</dbReference>
<evidence type="ECO:0000259" key="3">
    <source>
        <dbReference type="Pfam" id="PF00685"/>
    </source>
</evidence>
<dbReference type="InterPro" id="IPR000863">
    <property type="entry name" value="Sulfotransferase_dom"/>
</dbReference>
<keyword evidence="2" id="KW-0808">Transferase</keyword>
<name>A0A0M3QWT4_DROBS</name>
<dbReference type="InterPro" id="IPR027417">
    <property type="entry name" value="P-loop_NTPase"/>
</dbReference>